<dbReference type="AlphaFoldDB" id="A0A8J4AUI4"/>
<evidence type="ECO:0008006" key="3">
    <source>
        <dbReference type="Google" id="ProtNLM"/>
    </source>
</evidence>
<accession>A0A8J4AUI4</accession>
<comment type="caution">
    <text evidence="1">The sequence shown here is derived from an EMBL/GenBank/DDBJ whole genome shotgun (WGS) entry which is preliminary data.</text>
</comment>
<sequence length="262" mass="28512">MKQKVLPKHNSRISTFPKCYSRRCSVWIVKASARFQDTECHLAETKKELNFLLQTLGYPNTVLPGEPRAKSEIDKALHRLEALTQAPEPLMWHQQPGGIMGISPLLLGEWELVYASNGILVTRTAPAEILRTASRLPGVGISDITQTLSLNQSGAVVANNSAVLGFGPLGSWRLGIQGVWRDSGDGKTARVLFDQVSVKPVAAMGLAVPSWMPPLQLATGGSSGPGESRVGASWTTTFVDRDMRVGRGRDGEAFLFRRKPPQ</sequence>
<gene>
    <name evidence="1" type="ORF">Vafri_4185</name>
</gene>
<dbReference type="EMBL" id="BNCO01000004">
    <property type="protein sequence ID" value="GIL47340.1"/>
    <property type="molecule type" value="Genomic_DNA"/>
</dbReference>
<keyword evidence="2" id="KW-1185">Reference proteome</keyword>
<dbReference type="Proteomes" id="UP000747399">
    <property type="component" value="Unassembled WGS sequence"/>
</dbReference>
<proteinExistence type="predicted"/>
<reference evidence="1" key="1">
    <citation type="journal article" date="2021" name="Proc. Natl. Acad. Sci. U.S.A.">
        <title>Three genomes in the algal genus Volvox reveal the fate of a haploid sex-determining region after a transition to homothallism.</title>
        <authorList>
            <person name="Yamamoto K."/>
            <person name="Hamaji T."/>
            <person name="Kawai-Toyooka H."/>
            <person name="Matsuzaki R."/>
            <person name="Takahashi F."/>
            <person name="Nishimura Y."/>
            <person name="Kawachi M."/>
            <person name="Noguchi H."/>
            <person name="Minakuchi Y."/>
            <person name="Umen J.G."/>
            <person name="Toyoda A."/>
            <person name="Nozaki H."/>
        </authorList>
    </citation>
    <scope>NUCLEOTIDE SEQUENCE</scope>
    <source>
        <strain evidence="1">NIES-3780</strain>
    </source>
</reference>
<organism evidence="1 2">
    <name type="scientific">Volvox africanus</name>
    <dbReference type="NCBI Taxonomy" id="51714"/>
    <lineage>
        <taxon>Eukaryota</taxon>
        <taxon>Viridiplantae</taxon>
        <taxon>Chlorophyta</taxon>
        <taxon>core chlorophytes</taxon>
        <taxon>Chlorophyceae</taxon>
        <taxon>CS clade</taxon>
        <taxon>Chlamydomonadales</taxon>
        <taxon>Volvocaceae</taxon>
        <taxon>Volvox</taxon>
    </lineage>
</organism>
<evidence type="ECO:0000313" key="2">
    <source>
        <dbReference type="Proteomes" id="UP000747399"/>
    </source>
</evidence>
<evidence type="ECO:0000313" key="1">
    <source>
        <dbReference type="EMBL" id="GIL47340.1"/>
    </source>
</evidence>
<protein>
    <recommendedName>
        <fullName evidence="3">Plastid lipid-associated protein/fibrillin conserved domain-containing protein</fullName>
    </recommendedName>
</protein>
<name>A0A8J4AUI4_9CHLO</name>